<dbReference type="InterPro" id="IPR020903">
    <property type="entry name" value="ENaC_CS"/>
</dbReference>
<evidence type="ECO:0000256" key="5">
    <source>
        <dbReference type="ARBA" id="ARBA00022989"/>
    </source>
</evidence>
<dbReference type="Gene3D" id="1.10.287.770">
    <property type="entry name" value="YojJ-like"/>
    <property type="match status" value="1"/>
</dbReference>
<dbReference type="OrthoDB" id="6021021at2759"/>
<keyword evidence="14" id="KW-1185">Reference proteome</keyword>
<evidence type="ECO:0000256" key="9">
    <source>
        <dbReference type="ARBA" id="ARBA00023201"/>
    </source>
</evidence>
<dbReference type="EMBL" id="REGN01001324">
    <property type="protein sequence ID" value="RNA35433.1"/>
    <property type="molecule type" value="Genomic_DNA"/>
</dbReference>
<dbReference type="Proteomes" id="UP000276133">
    <property type="component" value="Unassembled WGS sequence"/>
</dbReference>
<keyword evidence="7 11" id="KW-0406">Ion transport</keyword>
<dbReference type="STRING" id="10195.A0A3M7SI26"/>
<dbReference type="AlphaFoldDB" id="A0A3M7SI26"/>
<evidence type="ECO:0000256" key="4">
    <source>
        <dbReference type="ARBA" id="ARBA00022692"/>
    </source>
</evidence>
<keyword evidence="2 11" id="KW-0813">Transport</keyword>
<feature type="transmembrane region" description="Helical" evidence="12">
    <location>
        <begin position="23"/>
        <end position="44"/>
    </location>
</feature>
<keyword evidence="4 11" id="KW-0812">Transmembrane</keyword>
<dbReference type="PANTHER" id="PTHR11690">
    <property type="entry name" value="AMILORIDE-SENSITIVE SODIUM CHANNEL-RELATED"/>
    <property type="match status" value="1"/>
</dbReference>
<evidence type="ECO:0000256" key="1">
    <source>
        <dbReference type="ARBA" id="ARBA00004141"/>
    </source>
</evidence>
<evidence type="ECO:0000313" key="14">
    <source>
        <dbReference type="Proteomes" id="UP000276133"/>
    </source>
</evidence>
<organism evidence="13 14">
    <name type="scientific">Brachionus plicatilis</name>
    <name type="common">Marine rotifer</name>
    <name type="synonym">Brachionus muelleri</name>
    <dbReference type="NCBI Taxonomy" id="10195"/>
    <lineage>
        <taxon>Eukaryota</taxon>
        <taxon>Metazoa</taxon>
        <taxon>Spiralia</taxon>
        <taxon>Gnathifera</taxon>
        <taxon>Rotifera</taxon>
        <taxon>Eurotatoria</taxon>
        <taxon>Monogononta</taxon>
        <taxon>Pseudotrocha</taxon>
        <taxon>Ploima</taxon>
        <taxon>Brachionidae</taxon>
        <taxon>Brachionus</taxon>
    </lineage>
</organism>
<reference evidence="13 14" key="1">
    <citation type="journal article" date="2018" name="Sci. Rep.">
        <title>Genomic signatures of local adaptation to the degree of environmental predictability in rotifers.</title>
        <authorList>
            <person name="Franch-Gras L."/>
            <person name="Hahn C."/>
            <person name="Garcia-Roger E.M."/>
            <person name="Carmona M.J."/>
            <person name="Serra M."/>
            <person name="Gomez A."/>
        </authorList>
    </citation>
    <scope>NUCLEOTIDE SEQUENCE [LARGE SCALE GENOMIC DNA]</scope>
    <source>
        <strain evidence="13">HYR1</strain>
    </source>
</reference>
<keyword evidence="10 11" id="KW-0407">Ion channel</keyword>
<name>A0A3M7SI26_BRAPC</name>
<keyword evidence="3 11" id="KW-0894">Sodium channel</keyword>
<accession>A0A3M7SI26</accession>
<evidence type="ECO:0000313" key="13">
    <source>
        <dbReference type="EMBL" id="RNA35433.1"/>
    </source>
</evidence>
<evidence type="ECO:0000256" key="7">
    <source>
        <dbReference type="ARBA" id="ARBA00023065"/>
    </source>
</evidence>
<sequence length="457" mass="52856">MFCDSLLSSTIHGFPNIFKSKNLLIRMIWIFFCLVSTGLCVLMISQNIMNFSKNEVVTKTRIINQYKAIFPTVTICNMNYFTSDFSVNFSKSFKNQTLSRNPLSGLYEYDYRNHAKSSEFYEKSKEIFGDTIDKLLVGCYFGFLPCNRSEFKYFSHPNHGNCFQFNSGFDSNGSKTDLKYSTYLDRFGGLRLILNLSVPDSLKFLNPNSGSFIFIHNQTTYPMLVSPVTVPPKTEGNIALSRTFYELETIPYSDCDKNTKDPNYFESKAYKLVHKYSDFYSQISCFYQCLQIRLIQACGCHDSYYLNFVESTECKNKSQIYCLSGFFGEESNFKDCFEECPRECAGMWFDRTVSSNHFSISSYQELIQRYEGDEKTYLNKNATFDNIAIVNIYYESFGYTQMSESPKINFVDLLSSIGGIGGLFLGISVLTFVEFLEFFVLLIFEIKNFKKIRQLNN</sequence>
<evidence type="ECO:0000256" key="2">
    <source>
        <dbReference type="ARBA" id="ARBA00022448"/>
    </source>
</evidence>
<dbReference type="PROSITE" id="PS01206">
    <property type="entry name" value="ASC"/>
    <property type="match status" value="1"/>
</dbReference>
<evidence type="ECO:0000256" key="11">
    <source>
        <dbReference type="RuleBase" id="RU000679"/>
    </source>
</evidence>
<evidence type="ECO:0000256" key="6">
    <source>
        <dbReference type="ARBA" id="ARBA00023053"/>
    </source>
</evidence>
<keyword evidence="5 12" id="KW-1133">Transmembrane helix</keyword>
<evidence type="ECO:0000256" key="10">
    <source>
        <dbReference type="ARBA" id="ARBA00023303"/>
    </source>
</evidence>
<keyword evidence="8 12" id="KW-0472">Membrane</keyword>
<proteinExistence type="inferred from homology"/>
<comment type="caution">
    <text evidence="13">The sequence shown here is derived from an EMBL/GenBank/DDBJ whole genome shotgun (WGS) entry which is preliminary data.</text>
</comment>
<dbReference type="Pfam" id="PF00858">
    <property type="entry name" value="ASC"/>
    <property type="match status" value="1"/>
</dbReference>
<feature type="transmembrane region" description="Helical" evidence="12">
    <location>
        <begin position="417"/>
        <end position="444"/>
    </location>
</feature>
<protein>
    <submittedName>
        <fullName evidence="13">Amiloride-sensitive sodium channel subunit beta</fullName>
    </submittedName>
</protein>
<keyword evidence="9 11" id="KW-0739">Sodium transport</keyword>
<dbReference type="InterPro" id="IPR001873">
    <property type="entry name" value="ENaC"/>
</dbReference>
<gene>
    <name evidence="13" type="ORF">BpHYR1_013529</name>
</gene>
<evidence type="ECO:0000256" key="12">
    <source>
        <dbReference type="SAM" id="Phobius"/>
    </source>
</evidence>
<keyword evidence="6" id="KW-0915">Sodium</keyword>
<dbReference type="PRINTS" id="PR01078">
    <property type="entry name" value="AMINACHANNEL"/>
</dbReference>
<dbReference type="Gene3D" id="2.60.470.10">
    <property type="entry name" value="Acid-sensing ion channels like domains"/>
    <property type="match status" value="1"/>
</dbReference>
<evidence type="ECO:0000256" key="8">
    <source>
        <dbReference type="ARBA" id="ARBA00023136"/>
    </source>
</evidence>
<comment type="similarity">
    <text evidence="11">Belongs to the amiloride-sensitive sodium channel (TC 1.A.6) family.</text>
</comment>
<dbReference type="GO" id="GO:0015280">
    <property type="term" value="F:ligand-gated sodium channel activity"/>
    <property type="evidence" value="ECO:0007669"/>
    <property type="project" value="TreeGrafter"/>
</dbReference>
<comment type="subcellular location">
    <subcellularLocation>
        <location evidence="1">Membrane</location>
        <topology evidence="1">Multi-pass membrane protein</topology>
    </subcellularLocation>
</comment>
<evidence type="ECO:0000256" key="3">
    <source>
        <dbReference type="ARBA" id="ARBA00022461"/>
    </source>
</evidence>
<dbReference type="GO" id="GO:0005886">
    <property type="term" value="C:plasma membrane"/>
    <property type="evidence" value="ECO:0007669"/>
    <property type="project" value="TreeGrafter"/>
</dbReference>